<dbReference type="SUPFAM" id="SSF51182">
    <property type="entry name" value="RmlC-like cupins"/>
    <property type="match status" value="1"/>
</dbReference>
<evidence type="ECO:0000313" key="2">
    <source>
        <dbReference type="EMBL" id="KAH7132789.1"/>
    </source>
</evidence>
<organism evidence="2 3">
    <name type="scientific">Dactylonectria macrodidyma</name>
    <dbReference type="NCBI Taxonomy" id="307937"/>
    <lineage>
        <taxon>Eukaryota</taxon>
        <taxon>Fungi</taxon>
        <taxon>Dikarya</taxon>
        <taxon>Ascomycota</taxon>
        <taxon>Pezizomycotina</taxon>
        <taxon>Sordariomycetes</taxon>
        <taxon>Hypocreomycetidae</taxon>
        <taxon>Hypocreales</taxon>
        <taxon>Nectriaceae</taxon>
        <taxon>Dactylonectria</taxon>
    </lineage>
</organism>
<dbReference type="AlphaFoldDB" id="A0A9P9E5G0"/>
<evidence type="ECO:0000313" key="3">
    <source>
        <dbReference type="Proteomes" id="UP000738349"/>
    </source>
</evidence>
<dbReference type="Gene3D" id="2.60.120.10">
    <property type="entry name" value="Jelly Rolls"/>
    <property type="match status" value="1"/>
</dbReference>
<sequence>MSRQVAVAARPMSTPSSNMGPDRKRRPGQEISPPRSPSYKKLRTANTPQSRAPTTRYLLPKTETASIDLNPAPAIPSRDVQRKAEIVRKVLTVGSKTSSLKVGQFVTAIRLAKDGRPYTTYRELNRSEVLTRGALIPAMYQFPNRPTKESICPVRGCEFYSSQPLLSELGYHFSSKHRKRMFNDNGDGTLSEVGSYERSGPGPTPGIVVSQSPLPSNDLLPVAPAYVAPLKKTPLIPSTVIKNLGPDEEPRPDLEPKLEEDMPVQSPPRIRRSLTAQISEAATPSTTVERRAIEAPSQTSESVLEMENWEVAPGRMKDTSSGQDIAFSSSYLTSGKPALVSNNITFNVITVKPGSTGHWHVENTLRVLSVANGKAEVTIDGKPYQLGCNCMFVVRPGKTCQVDNRLYTDLAIHCTTIKGF</sequence>
<feature type="compositionally biased region" description="Basic and acidic residues" evidence="1">
    <location>
        <begin position="248"/>
        <end position="260"/>
    </location>
</feature>
<dbReference type="InterPro" id="IPR014710">
    <property type="entry name" value="RmlC-like_jellyroll"/>
</dbReference>
<protein>
    <submittedName>
        <fullName evidence="2">Uncharacterized protein</fullName>
    </submittedName>
</protein>
<feature type="region of interest" description="Disordered" evidence="1">
    <location>
        <begin position="1"/>
        <end position="55"/>
    </location>
</feature>
<evidence type="ECO:0000256" key="1">
    <source>
        <dbReference type="SAM" id="MobiDB-lite"/>
    </source>
</evidence>
<dbReference type="OrthoDB" id="3545073at2759"/>
<dbReference type="EMBL" id="JAGMUV010000016">
    <property type="protein sequence ID" value="KAH7132789.1"/>
    <property type="molecule type" value="Genomic_DNA"/>
</dbReference>
<name>A0A9P9E5G0_9HYPO</name>
<keyword evidence="3" id="KW-1185">Reference proteome</keyword>
<feature type="compositionally biased region" description="Polar residues" evidence="1">
    <location>
        <begin position="44"/>
        <end position="53"/>
    </location>
</feature>
<dbReference type="Proteomes" id="UP000738349">
    <property type="component" value="Unassembled WGS sequence"/>
</dbReference>
<feature type="region of interest" description="Disordered" evidence="1">
    <location>
        <begin position="281"/>
        <end position="302"/>
    </location>
</feature>
<feature type="region of interest" description="Disordered" evidence="1">
    <location>
        <begin position="241"/>
        <end position="266"/>
    </location>
</feature>
<gene>
    <name evidence="2" type="ORF">EDB81DRAFT_727636</name>
</gene>
<reference evidence="2" key="1">
    <citation type="journal article" date="2021" name="Nat. Commun.">
        <title>Genetic determinants of endophytism in the Arabidopsis root mycobiome.</title>
        <authorList>
            <person name="Mesny F."/>
            <person name="Miyauchi S."/>
            <person name="Thiergart T."/>
            <person name="Pickel B."/>
            <person name="Atanasova L."/>
            <person name="Karlsson M."/>
            <person name="Huettel B."/>
            <person name="Barry K.W."/>
            <person name="Haridas S."/>
            <person name="Chen C."/>
            <person name="Bauer D."/>
            <person name="Andreopoulos W."/>
            <person name="Pangilinan J."/>
            <person name="LaButti K."/>
            <person name="Riley R."/>
            <person name="Lipzen A."/>
            <person name="Clum A."/>
            <person name="Drula E."/>
            <person name="Henrissat B."/>
            <person name="Kohler A."/>
            <person name="Grigoriev I.V."/>
            <person name="Martin F.M."/>
            <person name="Hacquard S."/>
        </authorList>
    </citation>
    <scope>NUCLEOTIDE SEQUENCE</scope>
    <source>
        <strain evidence="2">MPI-CAGE-AT-0147</strain>
    </source>
</reference>
<accession>A0A9P9E5G0</accession>
<dbReference type="InterPro" id="IPR011051">
    <property type="entry name" value="RmlC_Cupin_sf"/>
</dbReference>
<proteinExistence type="predicted"/>
<comment type="caution">
    <text evidence="2">The sequence shown here is derived from an EMBL/GenBank/DDBJ whole genome shotgun (WGS) entry which is preliminary data.</text>
</comment>